<dbReference type="InterPro" id="IPR004358">
    <property type="entry name" value="Sig_transdc_His_kin-like_C"/>
</dbReference>
<dbReference type="PROSITE" id="PS50894">
    <property type="entry name" value="HPT"/>
    <property type="match status" value="1"/>
</dbReference>
<dbReference type="Pfam" id="PF01627">
    <property type="entry name" value="Hpt"/>
    <property type="match status" value="1"/>
</dbReference>
<dbReference type="InterPro" id="IPR001789">
    <property type="entry name" value="Sig_transdc_resp-reg_receiver"/>
</dbReference>
<evidence type="ECO:0000256" key="5">
    <source>
        <dbReference type="ARBA" id="ARBA00022519"/>
    </source>
</evidence>
<dbReference type="PANTHER" id="PTHR43047:SF71">
    <property type="entry name" value="HISTIDINE KINASE CONTAINING CHEY-HOMOLOGOUS RECEIVER DOMAIN-RELATED"/>
    <property type="match status" value="1"/>
</dbReference>
<feature type="modified residue" description="Phosphohistidine" evidence="15">
    <location>
        <position position="678"/>
    </location>
</feature>
<evidence type="ECO:0000256" key="7">
    <source>
        <dbReference type="ARBA" id="ARBA00022679"/>
    </source>
</evidence>
<dbReference type="CDD" id="cd17546">
    <property type="entry name" value="REC_hyHK_CKI1_RcsC-like"/>
    <property type="match status" value="1"/>
</dbReference>
<dbReference type="PRINTS" id="PR00344">
    <property type="entry name" value="BCTRLSENSOR"/>
</dbReference>
<dbReference type="Pfam" id="PF00512">
    <property type="entry name" value="HisKA"/>
    <property type="match status" value="1"/>
</dbReference>
<dbReference type="EMBL" id="OBQJ01000002">
    <property type="protein sequence ID" value="SOC53002.1"/>
    <property type="molecule type" value="Genomic_DNA"/>
</dbReference>
<evidence type="ECO:0000313" key="22">
    <source>
        <dbReference type="EMBL" id="SOC53002.1"/>
    </source>
</evidence>
<keyword evidence="10 22" id="KW-0418">Kinase</keyword>
<feature type="transmembrane region" description="Helical" evidence="18">
    <location>
        <begin position="180"/>
        <end position="205"/>
    </location>
</feature>
<feature type="domain" description="Histidine kinase" evidence="19">
    <location>
        <begin position="245"/>
        <end position="456"/>
    </location>
</feature>
<keyword evidence="7" id="KW-0808">Transferase</keyword>
<evidence type="ECO:0000256" key="13">
    <source>
        <dbReference type="ARBA" id="ARBA00023012"/>
    </source>
</evidence>
<feature type="domain" description="Response regulatory" evidence="20">
    <location>
        <begin position="480"/>
        <end position="597"/>
    </location>
</feature>
<dbReference type="InterPro" id="IPR036641">
    <property type="entry name" value="HPT_dom_sf"/>
</dbReference>
<dbReference type="SMART" id="SM00387">
    <property type="entry name" value="HATPase_c"/>
    <property type="match status" value="1"/>
</dbReference>
<dbReference type="OrthoDB" id="9797243at2"/>
<dbReference type="PROSITE" id="PS50110">
    <property type="entry name" value="RESPONSE_REGULATORY"/>
    <property type="match status" value="1"/>
</dbReference>
<dbReference type="InterPro" id="IPR003661">
    <property type="entry name" value="HisK_dim/P_dom"/>
</dbReference>
<reference evidence="22 23" key="1">
    <citation type="submission" date="2017-08" db="EMBL/GenBank/DDBJ databases">
        <authorList>
            <person name="de Groot N.N."/>
        </authorList>
    </citation>
    <scope>NUCLEOTIDE SEQUENCE [LARGE SCALE GENOMIC DNA]</scope>
    <source>
        <strain evidence="22 23">USBA 855</strain>
    </source>
</reference>
<dbReference type="EC" id="2.7.13.3" evidence="3"/>
<dbReference type="SUPFAM" id="SSF55874">
    <property type="entry name" value="ATPase domain of HSP90 chaperone/DNA topoisomerase II/histidine kinase"/>
    <property type="match status" value="1"/>
</dbReference>
<dbReference type="InterPro" id="IPR008207">
    <property type="entry name" value="Sig_transdc_His_kin_Hpt_dom"/>
</dbReference>
<dbReference type="InterPro" id="IPR011006">
    <property type="entry name" value="CheY-like_superfamily"/>
</dbReference>
<keyword evidence="5" id="KW-0997">Cell inner membrane</keyword>
<evidence type="ECO:0000256" key="2">
    <source>
        <dbReference type="ARBA" id="ARBA00004429"/>
    </source>
</evidence>
<feature type="modified residue" description="4-aspartylphosphate" evidence="16">
    <location>
        <position position="529"/>
    </location>
</feature>
<comment type="subcellular location">
    <subcellularLocation>
        <location evidence="2">Cell inner membrane</location>
        <topology evidence="2">Multi-pass membrane protein</topology>
    </subcellularLocation>
</comment>
<evidence type="ECO:0000256" key="18">
    <source>
        <dbReference type="SAM" id="Phobius"/>
    </source>
</evidence>
<dbReference type="Gene3D" id="3.30.565.10">
    <property type="entry name" value="Histidine kinase-like ATPase, C-terminal domain"/>
    <property type="match status" value="1"/>
</dbReference>
<evidence type="ECO:0000256" key="17">
    <source>
        <dbReference type="SAM" id="Coils"/>
    </source>
</evidence>
<dbReference type="GO" id="GO:0005524">
    <property type="term" value="F:ATP binding"/>
    <property type="evidence" value="ECO:0007669"/>
    <property type="project" value="UniProtKB-KW"/>
</dbReference>
<dbReference type="FunFam" id="1.10.287.130:FF:000004">
    <property type="entry name" value="Ethylene receptor 1"/>
    <property type="match status" value="1"/>
</dbReference>
<dbReference type="InterPro" id="IPR036097">
    <property type="entry name" value="HisK_dim/P_sf"/>
</dbReference>
<evidence type="ECO:0000313" key="23">
    <source>
        <dbReference type="Proteomes" id="UP000219023"/>
    </source>
</evidence>
<sequence>MMMAWRSRIHLVSRLPLRLKLGACAAILFFVAALVVVSLIIWRQEVLAKSVAGDAAWAAYKLDRETIQMRNAVLQAEQNPGEFDDVRMRFELLYSRINLLREGEIAALFQSLPEARALLPEILSRSDALDAALKRMSPDSPELSSLDERLQALSGLSERLVVSVNGYLAESKTREREMQLALYAALLALILLMCVATVLVIRFLFQEAGENIAARRALEQLSQELQDTARHAESANQAKSDFLATVSHEIRTPLNGVLGMTELLRERELDETSHQYVETIHDSGSQLLALISDLLDFSKIEAGHLDIERELFSLPELVASLMRLLEPRATHVEFASVVSPAVPEYLLGDVGRLRQVLLNLLSNALKFTRQGSVTLIVKPMRGDWIHFEVSDTGCGIDDVDRERLFQPFYQGAATQSGTGLGLAISKRLVEAMQGRIGVSSPANEGSRFWFELPLPRDAESGEKHSPSGETWDATAALMAPLLVVEDNPVNRQVAVAMLERLGHTVHVADSGEAALALTEHTPFALIFLDIRMPTLDGPETARRILAQDGPNQTTPLVAMTASVTTQEHQRALAGGMAEVLTKPIRQQVLVDTLVRFGVRDPAEVTTPDEVRSSAVAESADTLPVLLDRQEFATLGETLGAAQRSALVAAWQYQSRVLEEALEAAIADADMTRTAELAHRLKGESSSLALTRLVHGSDGLERAARQADLDEAGRQWTMLRPTITASRQALRVANDMPA</sequence>
<dbReference type="InterPro" id="IPR005467">
    <property type="entry name" value="His_kinase_dom"/>
</dbReference>
<evidence type="ECO:0000256" key="1">
    <source>
        <dbReference type="ARBA" id="ARBA00000085"/>
    </source>
</evidence>
<keyword evidence="4" id="KW-1003">Cell membrane</keyword>
<dbReference type="PANTHER" id="PTHR43047">
    <property type="entry name" value="TWO-COMPONENT HISTIDINE PROTEIN KINASE"/>
    <property type="match status" value="1"/>
</dbReference>
<dbReference type="Gene3D" id="1.20.120.160">
    <property type="entry name" value="HPT domain"/>
    <property type="match status" value="1"/>
</dbReference>
<dbReference type="InterPro" id="IPR036890">
    <property type="entry name" value="HATPase_C_sf"/>
</dbReference>
<dbReference type="CDD" id="cd00082">
    <property type="entry name" value="HisKA"/>
    <property type="match status" value="1"/>
</dbReference>
<keyword evidence="6 16" id="KW-0597">Phosphoprotein</keyword>
<dbReference type="Pfam" id="PF02518">
    <property type="entry name" value="HATPase_c"/>
    <property type="match status" value="1"/>
</dbReference>
<dbReference type="SUPFAM" id="SSF52172">
    <property type="entry name" value="CheY-like"/>
    <property type="match status" value="1"/>
</dbReference>
<organism evidence="22 23">
    <name type="scientific">Chromohalobacter canadensis</name>
    <dbReference type="NCBI Taxonomy" id="141389"/>
    <lineage>
        <taxon>Bacteria</taxon>
        <taxon>Pseudomonadati</taxon>
        <taxon>Pseudomonadota</taxon>
        <taxon>Gammaproteobacteria</taxon>
        <taxon>Oceanospirillales</taxon>
        <taxon>Halomonadaceae</taxon>
        <taxon>Chromohalobacter</taxon>
    </lineage>
</organism>
<dbReference type="Gene3D" id="3.40.50.2300">
    <property type="match status" value="1"/>
</dbReference>
<evidence type="ECO:0000256" key="11">
    <source>
        <dbReference type="ARBA" id="ARBA00022840"/>
    </source>
</evidence>
<gene>
    <name evidence="22" type="ORF">SAMN05421509_10282</name>
</gene>
<dbReference type="SMART" id="SM00388">
    <property type="entry name" value="HisKA"/>
    <property type="match status" value="1"/>
</dbReference>
<protein>
    <recommendedName>
        <fullName evidence="3">histidine kinase</fullName>
        <ecNumber evidence="3">2.7.13.3</ecNumber>
    </recommendedName>
</protein>
<keyword evidence="13" id="KW-0902">Two-component regulatory system</keyword>
<dbReference type="SUPFAM" id="SSF47226">
    <property type="entry name" value="Histidine-containing phosphotransfer domain, HPT domain"/>
    <property type="match status" value="1"/>
</dbReference>
<feature type="coiled-coil region" evidence="17">
    <location>
        <begin position="211"/>
        <end position="238"/>
    </location>
</feature>
<evidence type="ECO:0000256" key="12">
    <source>
        <dbReference type="ARBA" id="ARBA00022989"/>
    </source>
</evidence>
<evidence type="ECO:0000256" key="15">
    <source>
        <dbReference type="PROSITE-ProRule" id="PRU00110"/>
    </source>
</evidence>
<dbReference type="GO" id="GO:0000155">
    <property type="term" value="F:phosphorelay sensor kinase activity"/>
    <property type="evidence" value="ECO:0007669"/>
    <property type="project" value="InterPro"/>
</dbReference>
<accession>A0A285VFW7</accession>
<feature type="domain" description="HPt" evidence="21">
    <location>
        <begin position="639"/>
        <end position="737"/>
    </location>
</feature>
<dbReference type="SMART" id="SM00448">
    <property type="entry name" value="REC"/>
    <property type="match status" value="1"/>
</dbReference>
<keyword evidence="14 18" id="KW-0472">Membrane</keyword>
<keyword evidence="9" id="KW-0547">Nucleotide-binding</keyword>
<dbReference type="Proteomes" id="UP000219023">
    <property type="component" value="Unassembled WGS sequence"/>
</dbReference>
<evidence type="ECO:0000259" key="19">
    <source>
        <dbReference type="PROSITE" id="PS50109"/>
    </source>
</evidence>
<dbReference type="GO" id="GO:0005886">
    <property type="term" value="C:plasma membrane"/>
    <property type="evidence" value="ECO:0007669"/>
    <property type="project" value="UniProtKB-SubCell"/>
</dbReference>
<dbReference type="GO" id="GO:0009927">
    <property type="term" value="F:histidine phosphotransfer kinase activity"/>
    <property type="evidence" value="ECO:0007669"/>
    <property type="project" value="TreeGrafter"/>
</dbReference>
<evidence type="ECO:0000256" key="4">
    <source>
        <dbReference type="ARBA" id="ARBA00022475"/>
    </source>
</evidence>
<name>A0A285VFW7_9GAMM</name>
<evidence type="ECO:0000256" key="14">
    <source>
        <dbReference type="ARBA" id="ARBA00023136"/>
    </source>
</evidence>
<dbReference type="Pfam" id="PF00072">
    <property type="entry name" value="Response_reg"/>
    <property type="match status" value="1"/>
</dbReference>
<evidence type="ECO:0000256" key="9">
    <source>
        <dbReference type="ARBA" id="ARBA00022741"/>
    </source>
</evidence>
<keyword evidence="12 18" id="KW-1133">Transmembrane helix</keyword>
<keyword evidence="17" id="KW-0175">Coiled coil</keyword>
<dbReference type="Gene3D" id="1.10.287.130">
    <property type="match status" value="1"/>
</dbReference>
<dbReference type="SUPFAM" id="SSF47384">
    <property type="entry name" value="Homodimeric domain of signal transducing histidine kinase"/>
    <property type="match status" value="1"/>
</dbReference>
<dbReference type="PROSITE" id="PS50109">
    <property type="entry name" value="HIS_KIN"/>
    <property type="match status" value="1"/>
</dbReference>
<evidence type="ECO:0000256" key="16">
    <source>
        <dbReference type="PROSITE-ProRule" id="PRU00169"/>
    </source>
</evidence>
<feature type="transmembrane region" description="Helical" evidence="18">
    <location>
        <begin position="21"/>
        <end position="42"/>
    </location>
</feature>
<evidence type="ECO:0000256" key="6">
    <source>
        <dbReference type="ARBA" id="ARBA00022553"/>
    </source>
</evidence>
<keyword evidence="11" id="KW-0067">ATP-binding</keyword>
<dbReference type="AlphaFoldDB" id="A0A285VFW7"/>
<proteinExistence type="predicted"/>
<comment type="catalytic activity">
    <reaction evidence="1">
        <text>ATP + protein L-histidine = ADP + protein N-phospho-L-histidine.</text>
        <dbReference type="EC" id="2.7.13.3"/>
    </reaction>
</comment>
<keyword evidence="8 18" id="KW-0812">Transmembrane</keyword>
<evidence type="ECO:0000256" key="10">
    <source>
        <dbReference type="ARBA" id="ARBA00022777"/>
    </source>
</evidence>
<evidence type="ECO:0000259" key="20">
    <source>
        <dbReference type="PROSITE" id="PS50110"/>
    </source>
</evidence>
<evidence type="ECO:0000259" key="21">
    <source>
        <dbReference type="PROSITE" id="PS50894"/>
    </source>
</evidence>
<dbReference type="CDD" id="cd16922">
    <property type="entry name" value="HATPase_EvgS-ArcB-TorS-like"/>
    <property type="match status" value="1"/>
</dbReference>
<evidence type="ECO:0000256" key="3">
    <source>
        <dbReference type="ARBA" id="ARBA00012438"/>
    </source>
</evidence>
<evidence type="ECO:0000256" key="8">
    <source>
        <dbReference type="ARBA" id="ARBA00022692"/>
    </source>
</evidence>
<dbReference type="InterPro" id="IPR003594">
    <property type="entry name" value="HATPase_dom"/>
</dbReference>
<dbReference type="FunFam" id="3.30.565.10:FF:000010">
    <property type="entry name" value="Sensor histidine kinase RcsC"/>
    <property type="match status" value="1"/>
</dbReference>